<keyword evidence="4" id="KW-0804">Transcription</keyword>
<evidence type="ECO:0000313" key="7">
    <source>
        <dbReference type="Proteomes" id="UP000277294"/>
    </source>
</evidence>
<dbReference type="SUPFAM" id="SSF46785">
    <property type="entry name" value="Winged helix' DNA-binding domain"/>
    <property type="match status" value="1"/>
</dbReference>
<evidence type="ECO:0000259" key="5">
    <source>
        <dbReference type="PROSITE" id="PS50931"/>
    </source>
</evidence>
<organism evidence="6 7">
    <name type="scientific">Pigmentiphaga humi</name>
    <dbReference type="NCBI Taxonomy" id="2478468"/>
    <lineage>
        <taxon>Bacteria</taxon>
        <taxon>Pseudomonadati</taxon>
        <taxon>Pseudomonadota</taxon>
        <taxon>Betaproteobacteria</taxon>
        <taxon>Burkholderiales</taxon>
        <taxon>Alcaligenaceae</taxon>
        <taxon>Pigmentiphaga</taxon>
    </lineage>
</organism>
<dbReference type="GO" id="GO:0003700">
    <property type="term" value="F:DNA-binding transcription factor activity"/>
    <property type="evidence" value="ECO:0007669"/>
    <property type="project" value="InterPro"/>
</dbReference>
<keyword evidence="3" id="KW-0238">DNA-binding</keyword>
<evidence type="ECO:0000256" key="2">
    <source>
        <dbReference type="ARBA" id="ARBA00023015"/>
    </source>
</evidence>
<comment type="similarity">
    <text evidence="1">Belongs to the LysR transcriptional regulatory family.</text>
</comment>
<dbReference type="SUPFAM" id="SSF53850">
    <property type="entry name" value="Periplasmic binding protein-like II"/>
    <property type="match status" value="1"/>
</dbReference>
<protein>
    <submittedName>
        <fullName evidence="6">Glycine cleavage system transcriptional activator</fullName>
    </submittedName>
</protein>
<dbReference type="InterPro" id="IPR036390">
    <property type="entry name" value="WH_DNA-bd_sf"/>
</dbReference>
<gene>
    <name evidence="6" type="primary">gcvA_5</name>
    <name evidence="6" type="ORF">PIGHUM_00825</name>
</gene>
<keyword evidence="2" id="KW-0805">Transcription regulation</keyword>
<dbReference type="PRINTS" id="PR00039">
    <property type="entry name" value="HTHLYSR"/>
</dbReference>
<dbReference type="CDD" id="cd08432">
    <property type="entry name" value="PBP2_GcdR_TrpI_HvrB_AmpR_like"/>
    <property type="match status" value="1"/>
</dbReference>
<dbReference type="PANTHER" id="PTHR30537:SF74">
    <property type="entry name" value="HTH-TYPE TRANSCRIPTIONAL REGULATOR TRPI"/>
    <property type="match status" value="1"/>
</dbReference>
<dbReference type="OrthoDB" id="5526340at2"/>
<dbReference type="EMBL" id="UWPJ01000008">
    <property type="protein sequence ID" value="VCU68767.1"/>
    <property type="molecule type" value="Genomic_DNA"/>
</dbReference>
<dbReference type="InterPro" id="IPR036388">
    <property type="entry name" value="WH-like_DNA-bd_sf"/>
</dbReference>
<dbReference type="Gene3D" id="1.10.10.10">
    <property type="entry name" value="Winged helix-like DNA-binding domain superfamily/Winged helix DNA-binding domain"/>
    <property type="match status" value="1"/>
</dbReference>
<dbReference type="InterPro" id="IPR005119">
    <property type="entry name" value="LysR_subst-bd"/>
</dbReference>
<dbReference type="GO" id="GO:0043565">
    <property type="term" value="F:sequence-specific DNA binding"/>
    <property type="evidence" value="ECO:0007669"/>
    <property type="project" value="TreeGrafter"/>
</dbReference>
<dbReference type="Proteomes" id="UP000277294">
    <property type="component" value="Unassembled WGS sequence"/>
</dbReference>
<keyword evidence="7" id="KW-1185">Reference proteome</keyword>
<dbReference type="AlphaFoldDB" id="A0A3P4AXM1"/>
<dbReference type="GO" id="GO:0006351">
    <property type="term" value="P:DNA-templated transcription"/>
    <property type="evidence" value="ECO:0007669"/>
    <property type="project" value="TreeGrafter"/>
</dbReference>
<accession>A0A3P4AXM1</accession>
<proteinExistence type="inferred from homology"/>
<dbReference type="Pfam" id="PF00126">
    <property type="entry name" value="HTH_1"/>
    <property type="match status" value="1"/>
</dbReference>
<reference evidence="6 7" key="1">
    <citation type="submission" date="2018-10" db="EMBL/GenBank/DDBJ databases">
        <authorList>
            <person name="Criscuolo A."/>
        </authorList>
    </citation>
    <scope>NUCLEOTIDE SEQUENCE [LARGE SCALE GENOMIC DNA]</scope>
    <source>
        <strain evidence="6">DnA1</strain>
    </source>
</reference>
<sequence>MRRLPPLNAIRVFEVAARYENFARAAAELHVTHGAVSRQIALLEEWLGVLLFKRGARQALLTQEGRDLLKETSASLDRLELAVTVLRRTVQPSTLNVSATPTFSMHWLIPRLNRFTHRHPDIYIRLSSSLEPADFSRDSYDLAIRRTPTVPSQQAIPLFPAMSMPIGSPDLPGIAGITASGLSRHTLIHTATSPHSWPNLLASMGLKGLQPANALYFDQLYFGVQACINKMGIAVAPAVILVDDLLSEKLCLPFPRYRTENDTEYHAIVGAPYTPDSPVAKFLEWLHEEGQASYEAILELCG</sequence>
<evidence type="ECO:0000256" key="4">
    <source>
        <dbReference type="ARBA" id="ARBA00023163"/>
    </source>
</evidence>
<dbReference type="InterPro" id="IPR000847">
    <property type="entry name" value="LysR_HTH_N"/>
</dbReference>
<evidence type="ECO:0000313" key="6">
    <source>
        <dbReference type="EMBL" id="VCU68767.1"/>
    </source>
</evidence>
<dbReference type="FunFam" id="1.10.10.10:FF:000038">
    <property type="entry name" value="Glycine cleavage system transcriptional activator"/>
    <property type="match status" value="1"/>
</dbReference>
<evidence type="ECO:0000256" key="1">
    <source>
        <dbReference type="ARBA" id="ARBA00009437"/>
    </source>
</evidence>
<dbReference type="InterPro" id="IPR058163">
    <property type="entry name" value="LysR-type_TF_proteobact-type"/>
</dbReference>
<dbReference type="RefSeq" id="WP_124077994.1">
    <property type="nucleotide sequence ID" value="NZ_UWPJ01000008.1"/>
</dbReference>
<dbReference type="PANTHER" id="PTHR30537">
    <property type="entry name" value="HTH-TYPE TRANSCRIPTIONAL REGULATOR"/>
    <property type="match status" value="1"/>
</dbReference>
<dbReference type="Gene3D" id="3.40.190.10">
    <property type="entry name" value="Periplasmic binding protein-like II"/>
    <property type="match status" value="2"/>
</dbReference>
<feature type="domain" description="HTH lysR-type" evidence="5">
    <location>
        <begin position="5"/>
        <end position="62"/>
    </location>
</feature>
<name>A0A3P4AXM1_9BURK</name>
<dbReference type="Pfam" id="PF03466">
    <property type="entry name" value="LysR_substrate"/>
    <property type="match status" value="1"/>
</dbReference>
<dbReference type="PROSITE" id="PS50931">
    <property type="entry name" value="HTH_LYSR"/>
    <property type="match status" value="1"/>
</dbReference>
<evidence type="ECO:0000256" key="3">
    <source>
        <dbReference type="ARBA" id="ARBA00023125"/>
    </source>
</evidence>